<dbReference type="PANTHER" id="PTHR30055">
    <property type="entry name" value="HTH-TYPE TRANSCRIPTIONAL REGULATOR RUTR"/>
    <property type="match status" value="1"/>
</dbReference>
<dbReference type="SUPFAM" id="SSF46689">
    <property type="entry name" value="Homeodomain-like"/>
    <property type="match status" value="1"/>
</dbReference>
<dbReference type="Pfam" id="PF00440">
    <property type="entry name" value="TetR_N"/>
    <property type="match status" value="1"/>
</dbReference>
<accession>A0A161XGW2</accession>
<dbReference type="InterPro" id="IPR050109">
    <property type="entry name" value="HTH-type_TetR-like_transc_reg"/>
</dbReference>
<dbReference type="GO" id="GO:0003700">
    <property type="term" value="F:DNA-binding transcription factor activity"/>
    <property type="evidence" value="ECO:0007669"/>
    <property type="project" value="TreeGrafter"/>
</dbReference>
<dbReference type="AlphaFoldDB" id="A0A161XGW2"/>
<dbReference type="GO" id="GO:0000976">
    <property type="term" value="F:transcription cis-regulatory region binding"/>
    <property type="evidence" value="ECO:0007669"/>
    <property type="project" value="TreeGrafter"/>
</dbReference>
<evidence type="ECO:0000256" key="2">
    <source>
        <dbReference type="PROSITE-ProRule" id="PRU00335"/>
    </source>
</evidence>
<proteinExistence type="predicted"/>
<evidence type="ECO:0000259" key="3">
    <source>
        <dbReference type="PROSITE" id="PS50977"/>
    </source>
</evidence>
<dbReference type="InterPro" id="IPR001647">
    <property type="entry name" value="HTH_TetR"/>
</dbReference>
<gene>
    <name evidence="4" type="ORF">AWN90_28605</name>
</gene>
<dbReference type="InterPro" id="IPR009057">
    <property type="entry name" value="Homeodomain-like_sf"/>
</dbReference>
<reference evidence="4 5" key="1">
    <citation type="submission" date="2016-04" db="EMBL/GenBank/DDBJ databases">
        <authorList>
            <person name="Evans L.H."/>
            <person name="Alamgir A."/>
            <person name="Owens N."/>
            <person name="Weber N.D."/>
            <person name="Virtaneva K."/>
            <person name="Barbian K."/>
            <person name="Babar A."/>
            <person name="Rosenke K."/>
        </authorList>
    </citation>
    <scope>NUCLEOTIDE SEQUENCE [LARGE SCALE GENOMIC DNA]</scope>
    <source>
        <strain evidence="4 5">IFM 0406</strain>
    </source>
</reference>
<dbReference type="EMBL" id="LWGR01000007">
    <property type="protein sequence ID" value="KZM72738.1"/>
    <property type="molecule type" value="Genomic_DNA"/>
</dbReference>
<dbReference type="Gene3D" id="1.10.357.10">
    <property type="entry name" value="Tetracycline Repressor, domain 2"/>
    <property type="match status" value="1"/>
</dbReference>
<organism evidence="4 5">
    <name type="scientific">Nocardia terpenica</name>
    <dbReference type="NCBI Taxonomy" id="455432"/>
    <lineage>
        <taxon>Bacteria</taxon>
        <taxon>Bacillati</taxon>
        <taxon>Actinomycetota</taxon>
        <taxon>Actinomycetes</taxon>
        <taxon>Mycobacteriales</taxon>
        <taxon>Nocardiaceae</taxon>
        <taxon>Nocardia</taxon>
    </lineage>
</organism>
<dbReference type="OrthoDB" id="6077212at2"/>
<keyword evidence="1 2" id="KW-0238">DNA-binding</keyword>
<feature type="DNA-binding region" description="H-T-H motif" evidence="2">
    <location>
        <begin position="52"/>
        <end position="71"/>
    </location>
</feature>
<dbReference type="STRING" id="455432.AWN90_28605"/>
<feature type="domain" description="HTH tetR-type" evidence="3">
    <location>
        <begin position="29"/>
        <end position="89"/>
    </location>
</feature>
<evidence type="ECO:0000256" key="1">
    <source>
        <dbReference type="ARBA" id="ARBA00023125"/>
    </source>
</evidence>
<dbReference type="RefSeq" id="WP_067588905.1">
    <property type="nucleotide sequence ID" value="NZ_KV411304.1"/>
</dbReference>
<protein>
    <recommendedName>
        <fullName evidence="3">HTH tetR-type domain-containing protein</fullName>
    </recommendedName>
</protein>
<dbReference type="PROSITE" id="PS50977">
    <property type="entry name" value="HTH_TETR_2"/>
    <property type="match status" value="1"/>
</dbReference>
<dbReference type="Proteomes" id="UP000076512">
    <property type="component" value="Unassembled WGS sequence"/>
</dbReference>
<name>A0A161XGW2_9NOCA</name>
<dbReference type="PANTHER" id="PTHR30055:SF153">
    <property type="entry name" value="HTH-TYPE TRANSCRIPTIONAL REPRESSOR RV3405C"/>
    <property type="match status" value="1"/>
</dbReference>
<comment type="caution">
    <text evidence="4">The sequence shown here is derived from an EMBL/GenBank/DDBJ whole genome shotgun (WGS) entry which is preliminary data.</text>
</comment>
<dbReference type="PRINTS" id="PR00455">
    <property type="entry name" value="HTHTETR"/>
</dbReference>
<sequence>MTRPGTPLPTLLRRAAGRALGGETGSRATDLDARILDAAITVLARRGARAATMGEVAAAAGVGRATVFRRFASKDAVFERALTRELTTLLDTLAQRLAALDDPADQVAAGFATCLRLHRHPLLHGADPAHRAELLDALTHGDPAPIALAHHRVRAHIAHAQAAGRMPPGDPAAQADALVHITLGYLFAPSLAVDLDTPKALAAVDSWARQAVEYGGPDASAPGLIADAVDALLGIELCAGARS</sequence>
<keyword evidence="5" id="KW-1185">Reference proteome</keyword>
<evidence type="ECO:0000313" key="4">
    <source>
        <dbReference type="EMBL" id="KZM72738.1"/>
    </source>
</evidence>
<evidence type="ECO:0000313" key="5">
    <source>
        <dbReference type="Proteomes" id="UP000076512"/>
    </source>
</evidence>
<dbReference type="Gene3D" id="1.20.120.640">
    <property type="entry name" value="Anticodon-binding domain of a subclass of class I aminoacyl-tRNA synthetases"/>
    <property type="match status" value="1"/>
</dbReference>